<dbReference type="EMBL" id="JAMYWD010000012">
    <property type="protein sequence ID" value="KAJ4950915.1"/>
    <property type="molecule type" value="Genomic_DNA"/>
</dbReference>
<feature type="compositionally biased region" description="Gly residues" evidence="1">
    <location>
        <begin position="1"/>
        <end position="10"/>
    </location>
</feature>
<name>A0A9Q0JUH7_9MAGN</name>
<gene>
    <name evidence="2" type="ORF">NE237_027747</name>
</gene>
<dbReference type="AlphaFoldDB" id="A0A9Q0JUH7"/>
<protein>
    <submittedName>
        <fullName evidence="2">Uncharacterized protein</fullName>
    </submittedName>
</protein>
<evidence type="ECO:0000313" key="3">
    <source>
        <dbReference type="Proteomes" id="UP001141806"/>
    </source>
</evidence>
<proteinExistence type="predicted"/>
<evidence type="ECO:0000313" key="2">
    <source>
        <dbReference type="EMBL" id="KAJ4950915.1"/>
    </source>
</evidence>
<feature type="region of interest" description="Disordered" evidence="1">
    <location>
        <begin position="1"/>
        <end position="41"/>
    </location>
</feature>
<sequence length="153" mass="17376">MPWRRGYGGGRSRRRFGRGYGAGKGDQQKPQQAPPAHEVTRDVKEDVVEVITVTCAKEVAKEVKFHSRPFDSPVPEYTELRGRYLRGPRCKGVLEPFEAIRKARNLTSLKWMDLGLIVLPSRENPGRAGRYARRSSRSGAGWSTIRDQCMYEP</sequence>
<accession>A0A9Q0JUH7</accession>
<evidence type="ECO:0000256" key="1">
    <source>
        <dbReference type="SAM" id="MobiDB-lite"/>
    </source>
</evidence>
<dbReference type="Proteomes" id="UP001141806">
    <property type="component" value="Unassembled WGS sequence"/>
</dbReference>
<comment type="caution">
    <text evidence="2">The sequence shown here is derived from an EMBL/GenBank/DDBJ whole genome shotgun (WGS) entry which is preliminary data.</text>
</comment>
<reference evidence="2" key="1">
    <citation type="journal article" date="2023" name="Plant J.">
        <title>The genome of the king protea, Protea cynaroides.</title>
        <authorList>
            <person name="Chang J."/>
            <person name="Duong T.A."/>
            <person name="Schoeman C."/>
            <person name="Ma X."/>
            <person name="Roodt D."/>
            <person name="Barker N."/>
            <person name="Li Z."/>
            <person name="Van de Peer Y."/>
            <person name="Mizrachi E."/>
        </authorList>
    </citation>
    <scope>NUCLEOTIDE SEQUENCE</scope>
    <source>
        <tissue evidence="2">Young leaves</tissue>
    </source>
</reference>
<keyword evidence="3" id="KW-1185">Reference proteome</keyword>
<organism evidence="2 3">
    <name type="scientific">Protea cynaroides</name>
    <dbReference type="NCBI Taxonomy" id="273540"/>
    <lineage>
        <taxon>Eukaryota</taxon>
        <taxon>Viridiplantae</taxon>
        <taxon>Streptophyta</taxon>
        <taxon>Embryophyta</taxon>
        <taxon>Tracheophyta</taxon>
        <taxon>Spermatophyta</taxon>
        <taxon>Magnoliopsida</taxon>
        <taxon>Proteales</taxon>
        <taxon>Proteaceae</taxon>
        <taxon>Protea</taxon>
    </lineage>
</organism>